<dbReference type="GO" id="GO:0008233">
    <property type="term" value="F:peptidase activity"/>
    <property type="evidence" value="ECO:0007669"/>
    <property type="project" value="UniProtKB-KW"/>
</dbReference>
<dbReference type="PANTHER" id="PTHR11735">
    <property type="entry name" value="TRNA N6-ADENOSINE THREONYLCARBAMOYLTRANSFERASE"/>
    <property type="match status" value="1"/>
</dbReference>
<dbReference type="STRING" id="1403537.Q428_02040"/>
<dbReference type="PANTHER" id="PTHR11735:SF11">
    <property type="entry name" value="TRNA THREONYLCARBAMOYLADENOSINE BIOSYNTHESIS PROTEIN TSAB"/>
    <property type="match status" value="1"/>
</dbReference>
<feature type="domain" description="Gcp-like" evidence="1">
    <location>
        <begin position="34"/>
        <end position="227"/>
    </location>
</feature>
<dbReference type="Pfam" id="PF00814">
    <property type="entry name" value="TsaD"/>
    <property type="match status" value="1"/>
</dbReference>
<protein>
    <submittedName>
        <fullName evidence="2">Glycoprotease</fullName>
    </submittedName>
</protein>
<dbReference type="Gene3D" id="3.30.420.40">
    <property type="match status" value="2"/>
</dbReference>
<dbReference type="InterPro" id="IPR022496">
    <property type="entry name" value="T6A_TsaB"/>
</dbReference>
<dbReference type="Proteomes" id="UP000019681">
    <property type="component" value="Unassembled WGS sequence"/>
</dbReference>
<keyword evidence="2" id="KW-0378">Hydrolase</keyword>
<keyword evidence="2" id="KW-0645">Protease</keyword>
<dbReference type="AlphaFoldDB" id="A0A017RXV0"/>
<reference evidence="2 3" key="1">
    <citation type="journal article" date="2014" name="Genome Announc.">
        <title>Draft Genome Sequence of Fervidicella metallireducens Strain AeBT, an Iron-Reducing Thermoanaerobe from the Great Artesian Basin.</title>
        <authorList>
            <person name="Patel B.K."/>
        </authorList>
    </citation>
    <scope>NUCLEOTIDE SEQUENCE [LARGE SCALE GENOMIC DNA]</scope>
    <source>
        <strain evidence="2 3">AeB</strain>
    </source>
</reference>
<evidence type="ECO:0000259" key="1">
    <source>
        <dbReference type="Pfam" id="PF00814"/>
    </source>
</evidence>
<dbReference type="OrthoDB" id="9784166at2"/>
<dbReference type="GO" id="GO:0002949">
    <property type="term" value="P:tRNA threonylcarbamoyladenosine modification"/>
    <property type="evidence" value="ECO:0007669"/>
    <property type="project" value="InterPro"/>
</dbReference>
<dbReference type="CDD" id="cd24032">
    <property type="entry name" value="ASKHA_NBD_TsaB"/>
    <property type="match status" value="1"/>
</dbReference>
<comment type="caution">
    <text evidence="2">The sequence shown here is derived from an EMBL/GenBank/DDBJ whole genome shotgun (WGS) entry which is preliminary data.</text>
</comment>
<gene>
    <name evidence="2" type="ORF">Q428_02040</name>
</gene>
<dbReference type="GO" id="GO:0006508">
    <property type="term" value="P:proteolysis"/>
    <property type="evidence" value="ECO:0007669"/>
    <property type="project" value="UniProtKB-KW"/>
</dbReference>
<name>A0A017RXV0_9CLOT</name>
<dbReference type="GO" id="GO:0005829">
    <property type="term" value="C:cytosol"/>
    <property type="evidence" value="ECO:0007669"/>
    <property type="project" value="TreeGrafter"/>
</dbReference>
<dbReference type="InterPro" id="IPR043129">
    <property type="entry name" value="ATPase_NBD"/>
</dbReference>
<dbReference type="EMBL" id="AZQP01000003">
    <property type="protein sequence ID" value="EYE89573.1"/>
    <property type="molecule type" value="Genomic_DNA"/>
</dbReference>
<dbReference type="InterPro" id="IPR000905">
    <property type="entry name" value="Gcp-like_dom"/>
</dbReference>
<evidence type="ECO:0000313" key="2">
    <source>
        <dbReference type="EMBL" id="EYE89573.1"/>
    </source>
</evidence>
<sequence>MRILAIDSSSSAATVAVLDDDKLQSEIFLNHKLQHSTVLFPMIEEILKMLDLTINDIDAVAVSGGPGSFTGLRIGVAAAKGIAQGGNKKFLGISSLDAIAFQQVGFEGIICPIMDALRDNVYTAFYTWQNRELYKISDYQALHIDEVMDSLKDRTEKIIFCGDAVELHKGKIIEKLQDRAGFAPFSTRMPRASSIAELAKIRLSKGEVDNIYTYSPIYLRKSQAEREYERKMGVTLD</sequence>
<evidence type="ECO:0000313" key="3">
    <source>
        <dbReference type="Proteomes" id="UP000019681"/>
    </source>
</evidence>
<organism evidence="2 3">
    <name type="scientific">Fervidicella metallireducens AeB</name>
    <dbReference type="NCBI Taxonomy" id="1403537"/>
    <lineage>
        <taxon>Bacteria</taxon>
        <taxon>Bacillati</taxon>
        <taxon>Bacillota</taxon>
        <taxon>Clostridia</taxon>
        <taxon>Eubacteriales</taxon>
        <taxon>Clostridiaceae</taxon>
        <taxon>Fervidicella</taxon>
    </lineage>
</organism>
<accession>A0A017RXV0</accession>
<proteinExistence type="predicted"/>
<dbReference type="SUPFAM" id="SSF53067">
    <property type="entry name" value="Actin-like ATPase domain"/>
    <property type="match status" value="2"/>
</dbReference>
<dbReference type="NCBIfam" id="TIGR03725">
    <property type="entry name" value="T6A_YeaZ"/>
    <property type="match status" value="1"/>
</dbReference>
<dbReference type="RefSeq" id="WP_035377676.1">
    <property type="nucleotide sequence ID" value="NZ_AZQP01000003.1"/>
</dbReference>
<keyword evidence="3" id="KW-1185">Reference proteome</keyword>